<dbReference type="AlphaFoldDB" id="A0AAE8MXG9"/>
<dbReference type="Proteomes" id="UP001187682">
    <property type="component" value="Unassembled WGS sequence"/>
</dbReference>
<dbReference type="GO" id="GO:0006412">
    <property type="term" value="P:translation"/>
    <property type="evidence" value="ECO:0007669"/>
    <property type="project" value="UniProtKB-KW"/>
</dbReference>
<organism evidence="6 7">
    <name type="scientific">Cephalotrichum gorgonifer</name>
    <dbReference type="NCBI Taxonomy" id="2041049"/>
    <lineage>
        <taxon>Eukaryota</taxon>
        <taxon>Fungi</taxon>
        <taxon>Dikarya</taxon>
        <taxon>Ascomycota</taxon>
        <taxon>Pezizomycotina</taxon>
        <taxon>Sordariomycetes</taxon>
        <taxon>Hypocreomycetidae</taxon>
        <taxon>Microascales</taxon>
        <taxon>Microascaceae</taxon>
        <taxon>Cephalotrichum</taxon>
    </lineage>
</organism>
<dbReference type="EMBL" id="ONZQ02000006">
    <property type="protein sequence ID" value="SPO02210.1"/>
    <property type="molecule type" value="Genomic_DNA"/>
</dbReference>
<dbReference type="InterPro" id="IPR036191">
    <property type="entry name" value="RRF_sf"/>
</dbReference>
<dbReference type="InterPro" id="IPR023584">
    <property type="entry name" value="Ribosome_recyc_fac_dom"/>
</dbReference>
<keyword evidence="2" id="KW-0648">Protein biosynthesis</keyword>
<evidence type="ECO:0000259" key="5">
    <source>
        <dbReference type="Pfam" id="PF01765"/>
    </source>
</evidence>
<reference evidence="6" key="1">
    <citation type="submission" date="2018-03" db="EMBL/GenBank/DDBJ databases">
        <authorList>
            <person name="Guldener U."/>
        </authorList>
    </citation>
    <scope>NUCLEOTIDE SEQUENCE</scope>
</reference>
<evidence type="ECO:0000256" key="2">
    <source>
        <dbReference type="ARBA" id="ARBA00022917"/>
    </source>
</evidence>
<feature type="compositionally biased region" description="Low complexity" evidence="4">
    <location>
        <begin position="30"/>
        <end position="50"/>
    </location>
</feature>
<dbReference type="Gene3D" id="3.30.1360.40">
    <property type="match status" value="1"/>
</dbReference>
<keyword evidence="7" id="KW-1185">Reference proteome</keyword>
<comment type="caution">
    <text evidence="6">The sequence shown here is derived from an EMBL/GenBank/DDBJ whole genome shotgun (WGS) entry which is preliminary data.</text>
</comment>
<dbReference type="Pfam" id="PF01765">
    <property type="entry name" value="RRF"/>
    <property type="match status" value="1"/>
</dbReference>
<gene>
    <name evidence="6" type="ORF">DNG_04883</name>
</gene>
<dbReference type="SUPFAM" id="SSF55194">
    <property type="entry name" value="Ribosome recycling factor, RRF"/>
    <property type="match status" value="1"/>
</dbReference>
<feature type="domain" description="Ribosome recycling factor" evidence="5">
    <location>
        <begin position="104"/>
        <end position="265"/>
    </location>
</feature>
<protein>
    <recommendedName>
        <fullName evidence="5">Ribosome recycling factor domain-containing protein</fullName>
    </recommendedName>
</protein>
<dbReference type="Gene3D" id="1.10.132.20">
    <property type="entry name" value="Ribosome-recycling factor"/>
    <property type="match status" value="1"/>
</dbReference>
<comment type="function">
    <text evidence="3">Necessary for protein synthesis in mitochondria. Functions as a ribosome recycling factor in mitochondria.</text>
</comment>
<sequence>MNGLRVGLPRLKAPTVALRPWTSRFTLRPSQLPALSSPPTLLRPLSTTPANLKKHKPTKQSAPAPTQATTSSHDGEDAGPAANPEDPHNFSDVTARFGHLSTRFQAELKQARQGGALNPASLSALSVPTREGAFPLRELAQVVPRANRTVSLLVNDAAHVKPVMSAIQASPAFNQQPQRDPENELELVMKVEVERPEEIKKRLKEVCHLWRERVRGVRTKRDKVISAWKKDGTVTADVSKKLGTELTNLMKKELAAVDKAETQAVAQVEKLEYT</sequence>
<evidence type="ECO:0000256" key="1">
    <source>
        <dbReference type="ARBA" id="ARBA00005912"/>
    </source>
</evidence>
<name>A0AAE8MXG9_9PEZI</name>
<evidence type="ECO:0000313" key="7">
    <source>
        <dbReference type="Proteomes" id="UP001187682"/>
    </source>
</evidence>
<feature type="region of interest" description="Disordered" evidence="4">
    <location>
        <begin position="30"/>
        <end position="93"/>
    </location>
</feature>
<comment type="similarity">
    <text evidence="1">Belongs to the RRF family.</text>
</comment>
<dbReference type="GO" id="GO:0043023">
    <property type="term" value="F:ribosomal large subunit binding"/>
    <property type="evidence" value="ECO:0007669"/>
    <property type="project" value="TreeGrafter"/>
</dbReference>
<dbReference type="PANTHER" id="PTHR20982">
    <property type="entry name" value="RIBOSOME RECYCLING FACTOR"/>
    <property type="match status" value="1"/>
</dbReference>
<accession>A0AAE8MXG9</accession>
<feature type="compositionally biased region" description="Polar residues" evidence="4">
    <location>
        <begin position="59"/>
        <end position="72"/>
    </location>
</feature>
<dbReference type="InterPro" id="IPR002661">
    <property type="entry name" value="Ribosome_recyc_fac"/>
</dbReference>
<proteinExistence type="inferred from homology"/>
<evidence type="ECO:0000256" key="4">
    <source>
        <dbReference type="SAM" id="MobiDB-lite"/>
    </source>
</evidence>
<dbReference type="GO" id="GO:0005739">
    <property type="term" value="C:mitochondrion"/>
    <property type="evidence" value="ECO:0007669"/>
    <property type="project" value="TreeGrafter"/>
</dbReference>
<dbReference type="PANTHER" id="PTHR20982:SF3">
    <property type="entry name" value="MITOCHONDRIAL RIBOSOME RECYCLING FACTOR PSEUDO 1"/>
    <property type="match status" value="1"/>
</dbReference>
<evidence type="ECO:0000256" key="3">
    <source>
        <dbReference type="ARBA" id="ARBA00024909"/>
    </source>
</evidence>
<evidence type="ECO:0000313" key="6">
    <source>
        <dbReference type="EMBL" id="SPO02210.1"/>
    </source>
</evidence>